<evidence type="ECO:0000313" key="3">
    <source>
        <dbReference type="Proteomes" id="UP000253977"/>
    </source>
</evidence>
<proteinExistence type="predicted"/>
<evidence type="ECO:0008006" key="4">
    <source>
        <dbReference type="Google" id="ProtNLM"/>
    </source>
</evidence>
<keyword evidence="3" id="KW-1185">Reference proteome</keyword>
<comment type="caution">
    <text evidence="2">The sequence shown here is derived from an EMBL/GenBank/DDBJ whole genome shotgun (WGS) entry which is preliminary data.</text>
</comment>
<dbReference type="OrthoDB" id="7707524at2"/>
<dbReference type="RefSeq" id="WP_114512480.1">
    <property type="nucleotide sequence ID" value="NZ_QPMK01000018.1"/>
</dbReference>
<dbReference type="Proteomes" id="UP000253977">
    <property type="component" value="Unassembled WGS sequence"/>
</dbReference>
<evidence type="ECO:0000256" key="1">
    <source>
        <dbReference type="SAM" id="SignalP"/>
    </source>
</evidence>
<feature type="signal peptide" evidence="1">
    <location>
        <begin position="1"/>
        <end position="24"/>
    </location>
</feature>
<dbReference type="EMBL" id="QPMK01000018">
    <property type="protein sequence ID" value="RDD64757.1"/>
    <property type="molecule type" value="Genomic_DNA"/>
</dbReference>
<evidence type="ECO:0000313" key="2">
    <source>
        <dbReference type="EMBL" id="RDD64757.1"/>
    </source>
</evidence>
<protein>
    <recommendedName>
        <fullName evidence="4">Tat pathway signal protein</fullName>
    </recommendedName>
</protein>
<gene>
    <name evidence="2" type="ORF">DU478_18685</name>
</gene>
<sequence length="145" mass="15208">MPRLALLLAVCGGLSIGISATSLAAQEDATGALTIELNSVEAQDTGCRMSFLVLNGHESDLKSAVFEAVLFDAAGSVDRLTLFDFGALPAGRPRVRQFVVPQLGCDQLGQVLINGAQSCEAEEAARDLCSDGLMLRSRIDVEVIG</sequence>
<keyword evidence="1" id="KW-0732">Signal</keyword>
<dbReference type="AlphaFoldDB" id="A0A369TKW6"/>
<accession>A0A369TKW6</accession>
<organism evidence="2 3">
    <name type="scientific">Thalassococcus profundi</name>
    <dbReference type="NCBI Taxonomy" id="2282382"/>
    <lineage>
        <taxon>Bacteria</taxon>
        <taxon>Pseudomonadati</taxon>
        <taxon>Pseudomonadota</taxon>
        <taxon>Alphaproteobacteria</taxon>
        <taxon>Rhodobacterales</taxon>
        <taxon>Roseobacteraceae</taxon>
        <taxon>Thalassococcus</taxon>
    </lineage>
</organism>
<reference evidence="2 3" key="1">
    <citation type="submission" date="2018-07" db="EMBL/GenBank/DDBJ databases">
        <title>Thalassococcus profundi sp. nov., a marine bacterium isolated from deep seawater of Okinawa Trough.</title>
        <authorList>
            <person name="Yu M."/>
        </authorList>
    </citation>
    <scope>NUCLEOTIDE SEQUENCE [LARGE SCALE GENOMIC DNA]</scope>
    <source>
        <strain evidence="2 3">WRAS1</strain>
    </source>
</reference>
<name>A0A369TKW6_9RHOB</name>
<feature type="chain" id="PRO_5016927369" description="Tat pathway signal protein" evidence="1">
    <location>
        <begin position="25"/>
        <end position="145"/>
    </location>
</feature>